<dbReference type="CDD" id="cd09272">
    <property type="entry name" value="RNase_HI_RT_Ty1"/>
    <property type="match status" value="1"/>
</dbReference>
<dbReference type="PANTHER" id="PTHR11439:SF483">
    <property type="entry name" value="PEPTIDE SYNTHASE GLIP-LIKE, PUTATIVE (AFU_ORTHOLOGUE AFUA_3G12920)-RELATED"/>
    <property type="match status" value="1"/>
</dbReference>
<reference evidence="2" key="1">
    <citation type="submission" date="2021-03" db="EMBL/GenBank/DDBJ databases">
        <title>Draft genome sequence of rust myrtle Austropuccinia psidii MF-1, a brazilian biotype.</title>
        <authorList>
            <person name="Quecine M.C."/>
            <person name="Pachon D.M.R."/>
            <person name="Bonatelli M.L."/>
            <person name="Correr F.H."/>
            <person name="Franceschini L.M."/>
            <person name="Leite T.F."/>
            <person name="Margarido G.R.A."/>
            <person name="Almeida C.A."/>
            <person name="Ferrarezi J.A."/>
            <person name="Labate C.A."/>
        </authorList>
    </citation>
    <scope>NUCLEOTIDE SEQUENCE</scope>
    <source>
        <strain evidence="2">MF-1</strain>
    </source>
</reference>
<protein>
    <recommendedName>
        <fullName evidence="1">Reverse transcriptase Ty1/copia-type domain-containing protein</fullName>
    </recommendedName>
</protein>
<feature type="domain" description="Reverse transcriptase Ty1/copia-type" evidence="1">
    <location>
        <begin position="2"/>
        <end position="216"/>
    </location>
</feature>
<evidence type="ECO:0000313" key="3">
    <source>
        <dbReference type="Proteomes" id="UP000765509"/>
    </source>
</evidence>
<gene>
    <name evidence="2" type="ORF">O181_099297</name>
</gene>
<evidence type="ECO:0000313" key="2">
    <source>
        <dbReference type="EMBL" id="MBW0559582.1"/>
    </source>
</evidence>
<dbReference type="Proteomes" id="UP000765509">
    <property type="component" value="Unassembled WGS sequence"/>
</dbReference>
<dbReference type="Pfam" id="PF07727">
    <property type="entry name" value="RVT_2"/>
    <property type="match status" value="1"/>
</dbReference>
<keyword evidence="3" id="KW-1185">Reference proteome</keyword>
<organism evidence="2 3">
    <name type="scientific">Austropuccinia psidii MF-1</name>
    <dbReference type="NCBI Taxonomy" id="1389203"/>
    <lineage>
        <taxon>Eukaryota</taxon>
        <taxon>Fungi</taxon>
        <taxon>Dikarya</taxon>
        <taxon>Basidiomycota</taxon>
        <taxon>Pucciniomycotina</taxon>
        <taxon>Pucciniomycetes</taxon>
        <taxon>Pucciniales</taxon>
        <taxon>Sphaerophragmiaceae</taxon>
        <taxon>Austropuccinia</taxon>
    </lineage>
</organism>
<accession>A0A9Q3PGD8</accession>
<name>A0A9Q3PGD8_9BASI</name>
<proteinExistence type="predicted"/>
<dbReference type="AlphaFoldDB" id="A0A9Q3PGD8"/>
<dbReference type="PANTHER" id="PTHR11439">
    <property type="entry name" value="GAG-POL-RELATED RETROTRANSPOSON"/>
    <property type="match status" value="1"/>
</dbReference>
<dbReference type="InterPro" id="IPR013103">
    <property type="entry name" value="RVT_2"/>
</dbReference>
<comment type="caution">
    <text evidence="2">The sequence shown here is derived from an EMBL/GenBank/DDBJ whole genome shotgun (WGS) entry which is preliminary data.</text>
</comment>
<dbReference type="OrthoDB" id="3054497at2759"/>
<sequence>MKTIGHRWVFDIKQNVNGSVDCFKERLVAHGDRQQRQVDCAKTYVPTASLMSLRLVMATAALRNWRVASFDVSGAYLYSPVGETVLIEPPVYFLPEVWEKALHLKKALYGMPQAGWWWWKFLSGILSQMGFVAMEVKQSLYIFRNEEAVIAIWVHVDDGVIISNSPGKISDFKTALCAELDIKWSNEVQNIVGLECAIGEGEVVIAQLCLTDSILDEYPRRVLRWDSPLPALPVGSLLPDEAILDPTPFRSVLGSLAYLASGSGPDLAFAMNYLACHSMGPTAAYWDLLDHVIGYLLKTRHRGIHLRPGTLSLSLWSDAGWRGDLERSQTGFMIKLGNAPILWGSKCQSVVALSTCAAEYIALSHSTQHLVQAINQLGQLTGDFDKTIYCNNQDAVQVSIYNKSQKRMRYLDHAFFFVNDTIRKHNIKVVWVKTADIQAEALTKRLLGPTLLQALPFLGING</sequence>
<evidence type="ECO:0000259" key="1">
    <source>
        <dbReference type="Pfam" id="PF07727"/>
    </source>
</evidence>
<dbReference type="EMBL" id="AVOT02068316">
    <property type="protein sequence ID" value="MBW0559582.1"/>
    <property type="molecule type" value="Genomic_DNA"/>
</dbReference>